<dbReference type="AlphaFoldDB" id="A0A350H9T5"/>
<protein>
    <recommendedName>
        <fullName evidence="9">Flippase-like domain-containing protein</fullName>
    </recommendedName>
</protein>
<feature type="transmembrane region" description="Helical" evidence="6">
    <location>
        <begin position="9"/>
        <end position="28"/>
    </location>
</feature>
<evidence type="ECO:0000256" key="5">
    <source>
        <dbReference type="ARBA" id="ARBA00023136"/>
    </source>
</evidence>
<evidence type="ECO:0000256" key="6">
    <source>
        <dbReference type="SAM" id="Phobius"/>
    </source>
</evidence>
<evidence type="ECO:0000256" key="4">
    <source>
        <dbReference type="ARBA" id="ARBA00022989"/>
    </source>
</evidence>
<proteinExistence type="predicted"/>
<evidence type="ECO:0000256" key="3">
    <source>
        <dbReference type="ARBA" id="ARBA00022692"/>
    </source>
</evidence>
<evidence type="ECO:0000256" key="2">
    <source>
        <dbReference type="ARBA" id="ARBA00022475"/>
    </source>
</evidence>
<keyword evidence="2" id="KW-1003">Cell membrane</keyword>
<dbReference type="EMBL" id="DMZY01000116">
    <property type="protein sequence ID" value="HAV92301.1"/>
    <property type="molecule type" value="Genomic_DNA"/>
</dbReference>
<comment type="subcellular location">
    <subcellularLocation>
        <location evidence="1">Cell membrane</location>
        <topology evidence="1">Multi-pass membrane protein</topology>
    </subcellularLocation>
</comment>
<keyword evidence="4 6" id="KW-1133">Transmembrane helix</keyword>
<dbReference type="NCBIfam" id="TIGR00374">
    <property type="entry name" value="flippase-like domain"/>
    <property type="match status" value="1"/>
</dbReference>
<feature type="transmembrane region" description="Helical" evidence="6">
    <location>
        <begin position="40"/>
        <end position="60"/>
    </location>
</feature>
<feature type="transmembrane region" description="Helical" evidence="6">
    <location>
        <begin position="252"/>
        <end position="269"/>
    </location>
</feature>
<sequence length="329" mass="37671">MKDKITKGLFLFVIFTAAAYAIIFFFYLKGVPRNAKIDFNWVFISGIIILFVIYNYFNILRVYFLGRIFSKEFTFYDSASFTLGGVLLALITPFQAGGMPFQLYIMSKRGIAPGEGTSILISRGFQSILVFIVTIPFTMIFFSQLLTGSMVAMLLRYFMILYSILFLTAFILIAFTNKIKKYFESKRINKKVLSFIFRILDEVINFKKGIISMFTKGLKENMISILCSFIALYAGFAVTYFLVRMVYGRDDFFLAFNIQFILTYLSAFVPTPGSSGVAEGGIALLYSQVVAKEQIIIFIFLLRLITTYIPAFLGLLLMFDKKNVFREMK</sequence>
<feature type="transmembrane region" description="Helical" evidence="6">
    <location>
        <begin position="154"/>
        <end position="175"/>
    </location>
</feature>
<dbReference type="PANTHER" id="PTHR37693:SF1">
    <property type="entry name" value="INTEGRAL MEMBRANE PROTEIN"/>
    <property type="match status" value="1"/>
</dbReference>
<dbReference type="InterPro" id="IPR022791">
    <property type="entry name" value="L-PG_synthase/AglD"/>
</dbReference>
<feature type="transmembrane region" description="Helical" evidence="6">
    <location>
        <begin position="295"/>
        <end position="319"/>
    </location>
</feature>
<evidence type="ECO:0008006" key="9">
    <source>
        <dbReference type="Google" id="ProtNLM"/>
    </source>
</evidence>
<feature type="transmembrane region" description="Helical" evidence="6">
    <location>
        <begin position="125"/>
        <end position="142"/>
    </location>
</feature>
<gene>
    <name evidence="7" type="ORF">DCW38_03880</name>
</gene>
<keyword evidence="3 6" id="KW-0812">Transmembrane</keyword>
<dbReference type="GO" id="GO:0005886">
    <property type="term" value="C:plasma membrane"/>
    <property type="evidence" value="ECO:0007669"/>
    <property type="project" value="UniProtKB-SubCell"/>
</dbReference>
<organism evidence="7 8">
    <name type="scientific">candidate division WOR-3 bacterium</name>
    <dbReference type="NCBI Taxonomy" id="2052148"/>
    <lineage>
        <taxon>Bacteria</taxon>
        <taxon>Bacteria division WOR-3</taxon>
    </lineage>
</organism>
<dbReference type="Pfam" id="PF03706">
    <property type="entry name" value="LPG_synthase_TM"/>
    <property type="match status" value="1"/>
</dbReference>
<evidence type="ECO:0000256" key="1">
    <source>
        <dbReference type="ARBA" id="ARBA00004651"/>
    </source>
</evidence>
<reference evidence="7 8" key="1">
    <citation type="journal article" date="2018" name="Nat. Biotechnol.">
        <title>A standardized bacterial taxonomy based on genome phylogeny substantially revises the tree of life.</title>
        <authorList>
            <person name="Parks D.H."/>
            <person name="Chuvochina M."/>
            <person name="Waite D.W."/>
            <person name="Rinke C."/>
            <person name="Skarshewski A."/>
            <person name="Chaumeil P.A."/>
            <person name="Hugenholtz P."/>
        </authorList>
    </citation>
    <scope>NUCLEOTIDE SEQUENCE [LARGE SCALE GENOMIC DNA]</scope>
    <source>
        <strain evidence="7">UBA9956</strain>
    </source>
</reference>
<feature type="transmembrane region" description="Helical" evidence="6">
    <location>
        <begin position="222"/>
        <end position="243"/>
    </location>
</feature>
<accession>A0A350H9T5</accession>
<comment type="caution">
    <text evidence="7">The sequence shown here is derived from an EMBL/GenBank/DDBJ whole genome shotgun (WGS) entry which is preliminary data.</text>
</comment>
<evidence type="ECO:0000313" key="8">
    <source>
        <dbReference type="Proteomes" id="UP000264062"/>
    </source>
</evidence>
<evidence type="ECO:0000313" key="7">
    <source>
        <dbReference type="EMBL" id="HAV92301.1"/>
    </source>
</evidence>
<feature type="transmembrane region" description="Helical" evidence="6">
    <location>
        <begin position="81"/>
        <end position="105"/>
    </location>
</feature>
<keyword evidence="5 6" id="KW-0472">Membrane</keyword>
<dbReference type="PANTHER" id="PTHR37693">
    <property type="entry name" value="PHOSPHATIDYLGLYCEROL LYSYLTRANSFERASE"/>
    <property type="match status" value="1"/>
</dbReference>
<dbReference type="Proteomes" id="UP000264062">
    <property type="component" value="Unassembled WGS sequence"/>
</dbReference>
<name>A0A350H9T5_UNCW3</name>